<comment type="similarity">
    <text evidence="4">Belongs to the carotenoid/retinoid oxidoreductase family.</text>
</comment>
<dbReference type="Pfam" id="PF01593">
    <property type="entry name" value="Amino_oxidase"/>
    <property type="match status" value="1"/>
</dbReference>
<evidence type="ECO:0000259" key="5">
    <source>
        <dbReference type="Pfam" id="PF01593"/>
    </source>
</evidence>
<dbReference type="PRINTS" id="PR00419">
    <property type="entry name" value="ADXRDTASE"/>
</dbReference>
<reference evidence="6 7" key="1">
    <citation type="submission" date="2019-06" db="EMBL/GenBank/DDBJ databases">
        <authorList>
            <person name="Li J."/>
        </authorList>
    </citation>
    <scope>NUCLEOTIDE SEQUENCE [LARGE SCALE GENOMIC DNA]</scope>
    <source>
        <strain evidence="6 7">LMG 28165</strain>
    </source>
</reference>
<dbReference type="GO" id="GO:0016491">
    <property type="term" value="F:oxidoreductase activity"/>
    <property type="evidence" value="ECO:0007669"/>
    <property type="project" value="UniProtKB-KW"/>
</dbReference>
<comment type="pathway">
    <text evidence="1 4">Carotenoid biosynthesis.</text>
</comment>
<dbReference type="InterPro" id="IPR002937">
    <property type="entry name" value="Amino_oxidase"/>
</dbReference>
<evidence type="ECO:0000313" key="7">
    <source>
        <dbReference type="Proteomes" id="UP000312032"/>
    </source>
</evidence>
<keyword evidence="7" id="KW-1185">Reference proteome</keyword>
<sequence>MTSPHSVVVIGAGIAGLATAALLSKHGYRVTVVEKNPTTGGRAGEITVDGFRFETGPSWYLMPEAFDHFFELMGTSTEAELDLVALDPGYRVFSEDGSSIDVPFGAENVCALFESLEPGAGQRLRDYLDSAQHVYELAIQRFLYTTFSSPGAFVHREVLTRLVDLVGWLSTSLARYVEKRFSDHRLRQILQYPAVFLSARPETAPALYHLMSHTDLTQGVRYPQGGFSAVVAAIEKQARAHKAEIRTGVTVTAIECAQGRATGVRVIDEDGAEDVIAADVVVSAADLRHTETALLPKELQTYPHRYFERRDPGLSTVLVLAGVAGKLPELTHHNLLFSQDWQPDFDAVYAGGSALRPSGASRSIYVCKASESDDSVAPADSENLFILVPVAADCALGTGDAYEPQASPAVERIAHEALQQLGEWAGIADLDQRVTTLRTIGPADFAQRYHAWSGGAIGPAHTLRQSAFLRGKNKSAKVANLYYAGATTVPGVGVPLCLISAENVLKRLTGDTSSGPLTP</sequence>
<comment type="caution">
    <text evidence="6">The sequence shown here is derived from an EMBL/GenBank/DDBJ whole genome shotgun (WGS) entry which is preliminary data.</text>
</comment>
<dbReference type="OrthoDB" id="9774675at2"/>
<dbReference type="InterPro" id="IPR036188">
    <property type="entry name" value="FAD/NAD-bd_sf"/>
</dbReference>
<keyword evidence="3 4" id="KW-0560">Oxidoreductase</keyword>
<accession>A0A5C4U425</accession>
<evidence type="ECO:0000256" key="3">
    <source>
        <dbReference type="ARBA" id="ARBA00023002"/>
    </source>
</evidence>
<dbReference type="PANTHER" id="PTHR43734">
    <property type="entry name" value="PHYTOENE DESATURASE"/>
    <property type="match status" value="1"/>
</dbReference>
<organism evidence="6 7">
    <name type="scientific">Corynebacterium tapiri</name>
    <dbReference type="NCBI Taxonomy" id="1448266"/>
    <lineage>
        <taxon>Bacteria</taxon>
        <taxon>Bacillati</taxon>
        <taxon>Actinomycetota</taxon>
        <taxon>Actinomycetes</taxon>
        <taxon>Mycobacteriales</taxon>
        <taxon>Corynebacteriaceae</taxon>
        <taxon>Corynebacterium</taxon>
    </lineage>
</organism>
<evidence type="ECO:0000256" key="1">
    <source>
        <dbReference type="ARBA" id="ARBA00004829"/>
    </source>
</evidence>
<evidence type="ECO:0000256" key="2">
    <source>
        <dbReference type="ARBA" id="ARBA00022746"/>
    </source>
</evidence>
<dbReference type="GO" id="GO:0016117">
    <property type="term" value="P:carotenoid biosynthetic process"/>
    <property type="evidence" value="ECO:0007669"/>
    <property type="project" value="UniProtKB-KW"/>
</dbReference>
<dbReference type="EMBL" id="VDHJ01000005">
    <property type="protein sequence ID" value="TNL98432.1"/>
    <property type="molecule type" value="Genomic_DNA"/>
</dbReference>
<keyword evidence="2 4" id="KW-0125">Carotenoid biosynthesis</keyword>
<name>A0A5C4U425_9CORY</name>
<dbReference type="NCBIfam" id="TIGR02734">
    <property type="entry name" value="crtI_fam"/>
    <property type="match status" value="1"/>
</dbReference>
<gene>
    <name evidence="6" type="primary">crtI</name>
    <name evidence="6" type="ORF">FHE74_04330</name>
</gene>
<protein>
    <submittedName>
        <fullName evidence="6">Phytoene desaturase</fullName>
    </submittedName>
</protein>
<dbReference type="InterPro" id="IPR014105">
    <property type="entry name" value="Carotenoid/retinoid_OxRdtase"/>
</dbReference>
<dbReference type="Proteomes" id="UP000312032">
    <property type="component" value="Unassembled WGS sequence"/>
</dbReference>
<feature type="domain" description="Amine oxidase" evidence="5">
    <location>
        <begin position="14"/>
        <end position="503"/>
    </location>
</feature>
<dbReference type="Gene3D" id="3.50.50.60">
    <property type="entry name" value="FAD/NAD(P)-binding domain"/>
    <property type="match status" value="2"/>
</dbReference>
<evidence type="ECO:0000313" key="6">
    <source>
        <dbReference type="EMBL" id="TNL98432.1"/>
    </source>
</evidence>
<dbReference type="RefSeq" id="WP_139465277.1">
    <property type="nucleotide sequence ID" value="NZ_VDHJ01000005.1"/>
</dbReference>
<dbReference type="PANTHER" id="PTHR43734:SF1">
    <property type="entry name" value="PHYTOENE DESATURASE"/>
    <property type="match status" value="1"/>
</dbReference>
<dbReference type="AlphaFoldDB" id="A0A5C4U425"/>
<dbReference type="SUPFAM" id="SSF51905">
    <property type="entry name" value="FAD/NAD(P)-binding domain"/>
    <property type="match status" value="1"/>
</dbReference>
<evidence type="ECO:0000256" key="4">
    <source>
        <dbReference type="RuleBase" id="RU362075"/>
    </source>
</evidence>
<proteinExistence type="inferred from homology"/>